<dbReference type="Gene3D" id="1.10.472.60">
    <property type="entry name" value="putative protein disulfide isomerase domain"/>
    <property type="match status" value="1"/>
</dbReference>
<dbReference type="STRING" id="915059.NH26_07275"/>
<dbReference type="Gene3D" id="3.40.30.10">
    <property type="entry name" value="Glutaredoxin"/>
    <property type="match status" value="1"/>
</dbReference>
<dbReference type="InterPro" id="IPR036249">
    <property type="entry name" value="Thioredoxin-like_sf"/>
</dbReference>
<dbReference type="OrthoDB" id="9813770at2"/>
<reference evidence="1 2" key="1">
    <citation type="journal article" date="2012" name="Int. J. Syst. Evol. Microbiol.">
        <title>Flammeovirga pacifica sp. nov., isolated from deep-sea sediment.</title>
        <authorList>
            <person name="Xu H."/>
            <person name="Fu Y."/>
            <person name="Yang N."/>
            <person name="Ding Z."/>
            <person name="Lai Q."/>
            <person name="Zeng R."/>
        </authorList>
    </citation>
    <scope>NUCLEOTIDE SEQUENCE [LARGE SCALE GENOMIC DNA]</scope>
    <source>
        <strain evidence="2">DSM 24597 / LMG 26175 / WPAGA1</strain>
    </source>
</reference>
<evidence type="ECO:0000313" key="2">
    <source>
        <dbReference type="Proteomes" id="UP000179797"/>
    </source>
</evidence>
<sequence length="205" mass="23348">MKLIYIMDPQCGWCYGNSKNVQKVMEAFPNLKFELMVGGMWVGEQAPTGGKDLSDFIQKHSPAMEQKTGALVSTEYYELAKDETYTFSSFEPSLAINWVKHHAPEKTVEFASELQKAQFHFGQKFDDFKTYITILQKLDIDPQPFMDSWGNDENQKQTVDEINQSRKMAAGFPSLFIDTTATVEKLAAGYFEADEMIEAINSYMV</sequence>
<dbReference type="Proteomes" id="UP000179797">
    <property type="component" value="Unassembled WGS sequence"/>
</dbReference>
<dbReference type="AlphaFoldDB" id="A0A1S1YZ67"/>
<protein>
    <recommendedName>
        <fullName evidence="3">DsbA family protein</fullName>
    </recommendedName>
</protein>
<dbReference type="EMBL" id="JRYR02000001">
    <property type="protein sequence ID" value="OHX66165.1"/>
    <property type="molecule type" value="Genomic_DNA"/>
</dbReference>
<evidence type="ECO:0008006" key="3">
    <source>
        <dbReference type="Google" id="ProtNLM"/>
    </source>
</evidence>
<name>A0A1S1YZ67_FLAPC</name>
<proteinExistence type="predicted"/>
<comment type="caution">
    <text evidence="1">The sequence shown here is derived from an EMBL/GenBank/DDBJ whole genome shotgun (WGS) entry which is preliminary data.</text>
</comment>
<keyword evidence="2" id="KW-1185">Reference proteome</keyword>
<gene>
    <name evidence="1" type="ORF">NH26_07275</name>
</gene>
<evidence type="ECO:0000313" key="1">
    <source>
        <dbReference type="EMBL" id="OHX66165.1"/>
    </source>
</evidence>
<organism evidence="1 2">
    <name type="scientific">Flammeovirga pacifica</name>
    <dbReference type="NCBI Taxonomy" id="915059"/>
    <lineage>
        <taxon>Bacteria</taxon>
        <taxon>Pseudomonadati</taxon>
        <taxon>Bacteroidota</taxon>
        <taxon>Cytophagia</taxon>
        <taxon>Cytophagales</taxon>
        <taxon>Flammeovirgaceae</taxon>
        <taxon>Flammeovirga</taxon>
    </lineage>
</organism>
<accession>A0A1S1YZ67</accession>
<dbReference type="RefSeq" id="WP_044218469.1">
    <property type="nucleotide sequence ID" value="NZ_JRYR02000001.1"/>
</dbReference>
<dbReference type="SUPFAM" id="SSF52833">
    <property type="entry name" value="Thioredoxin-like"/>
    <property type="match status" value="1"/>
</dbReference>